<protein>
    <submittedName>
        <fullName evidence="2">Uncharacterized protein</fullName>
    </submittedName>
</protein>
<comment type="caution">
    <text evidence="2">The sequence shown here is derived from an EMBL/GenBank/DDBJ whole genome shotgun (WGS) entry which is preliminary data.</text>
</comment>
<accession>A0ABU7D484</accession>
<proteinExistence type="predicted"/>
<reference evidence="2 3" key="1">
    <citation type="submission" date="2021-06" db="EMBL/GenBank/DDBJ databases">
        <authorList>
            <person name="Palmer J.M."/>
        </authorList>
    </citation>
    <scope>NUCLEOTIDE SEQUENCE [LARGE SCALE GENOMIC DNA]</scope>
    <source>
        <strain evidence="2 3">CL_MEX2019</strain>
        <tissue evidence="2">Muscle</tissue>
    </source>
</reference>
<dbReference type="Proteomes" id="UP001352852">
    <property type="component" value="Unassembled WGS sequence"/>
</dbReference>
<gene>
    <name evidence="2" type="ORF">CHARACLAT_030460</name>
</gene>
<feature type="region of interest" description="Disordered" evidence="1">
    <location>
        <begin position="32"/>
        <end position="52"/>
    </location>
</feature>
<evidence type="ECO:0000256" key="1">
    <source>
        <dbReference type="SAM" id="MobiDB-lite"/>
    </source>
</evidence>
<sequence length="115" mass="12782">MGVEFKTSPGRSLSTLDLEAVKRLCRTAYGTTTESSSVMHSEESGQTTTVKTEETTGALIQLQLNRAGGDSHVHREDVRKVWKECQEESFWYRDTAIMSVKKCEDKPQAGPAEEA</sequence>
<keyword evidence="3" id="KW-1185">Reference proteome</keyword>
<organism evidence="2 3">
    <name type="scientific">Characodon lateralis</name>
    <dbReference type="NCBI Taxonomy" id="208331"/>
    <lineage>
        <taxon>Eukaryota</taxon>
        <taxon>Metazoa</taxon>
        <taxon>Chordata</taxon>
        <taxon>Craniata</taxon>
        <taxon>Vertebrata</taxon>
        <taxon>Euteleostomi</taxon>
        <taxon>Actinopterygii</taxon>
        <taxon>Neopterygii</taxon>
        <taxon>Teleostei</taxon>
        <taxon>Neoteleostei</taxon>
        <taxon>Acanthomorphata</taxon>
        <taxon>Ovalentaria</taxon>
        <taxon>Atherinomorphae</taxon>
        <taxon>Cyprinodontiformes</taxon>
        <taxon>Goodeidae</taxon>
        <taxon>Characodon</taxon>
    </lineage>
</organism>
<dbReference type="EMBL" id="JAHUTJ010012781">
    <property type="protein sequence ID" value="MED6269176.1"/>
    <property type="molecule type" value="Genomic_DNA"/>
</dbReference>
<evidence type="ECO:0000313" key="3">
    <source>
        <dbReference type="Proteomes" id="UP001352852"/>
    </source>
</evidence>
<name>A0ABU7D484_9TELE</name>
<evidence type="ECO:0000313" key="2">
    <source>
        <dbReference type="EMBL" id="MED6269176.1"/>
    </source>
</evidence>